<sequence length="527" mass="57784">MKERIIQNKPIKENPTRLASASIEKQMEKLKDYARGIAEIFEQEYFDKITKYNVPTMIMSECNILNIWDCNIRYCGLQQQINVTIEELNRQIHFKGYNLLNTDIKQLENSANGDFAFSAESGTVWMYDQNQYNSGDTVPDQVTPASDATPLADSGTGVAGISNEYSRGDHKHPLQVSIVLPSKDTSVGNIGSDNTCARSDHQYPIYTADTIPVSDSVDGSYGTVAAYARIDHFHPINVQTKAQIVPAVNGIRNNGTSAYYSRHDHIHPQQLTYDGNLIALKFIKTGGLATEILSANGDTKDINGVVDIATDQTITEKKIKKLIQVNPTVDGIYNEGRQISRSINNQWSNIQFGCDPYSNSGFIDNQWIMGTSVDTNINPLCFIISKSGQKFQANKGLQISADENTLTFNGNGFVDVVNDQSISGKKTFACVTSGNIQLNPTATSYDDGLRISRSAPNTANSSIQLGCSRTSNSGVIEGQWTIFTPSSTAINDPYGLIFAMASQAGDNTRGLQISADRNTLSFNGRIL</sequence>
<proteinExistence type="predicted"/>
<protein>
    <submittedName>
        <fullName evidence="1">Uncharacterized protein</fullName>
    </submittedName>
</protein>
<gene>
    <name evidence="1" type="ORF">EZS28_000117</name>
</gene>
<evidence type="ECO:0000313" key="1">
    <source>
        <dbReference type="EMBL" id="KAA6404354.1"/>
    </source>
</evidence>
<name>A0A5J4XB22_9EUKA</name>
<dbReference type="Proteomes" id="UP000324800">
    <property type="component" value="Unassembled WGS sequence"/>
</dbReference>
<accession>A0A5J4XB22</accession>
<organism evidence="1 2">
    <name type="scientific">Streblomastix strix</name>
    <dbReference type="NCBI Taxonomy" id="222440"/>
    <lineage>
        <taxon>Eukaryota</taxon>
        <taxon>Metamonada</taxon>
        <taxon>Preaxostyla</taxon>
        <taxon>Oxymonadida</taxon>
        <taxon>Streblomastigidae</taxon>
        <taxon>Streblomastix</taxon>
    </lineage>
</organism>
<evidence type="ECO:0000313" key="2">
    <source>
        <dbReference type="Proteomes" id="UP000324800"/>
    </source>
</evidence>
<dbReference type="EMBL" id="SNRW01000008">
    <property type="protein sequence ID" value="KAA6404354.1"/>
    <property type="molecule type" value="Genomic_DNA"/>
</dbReference>
<comment type="caution">
    <text evidence="1">The sequence shown here is derived from an EMBL/GenBank/DDBJ whole genome shotgun (WGS) entry which is preliminary data.</text>
</comment>
<reference evidence="1 2" key="1">
    <citation type="submission" date="2019-03" db="EMBL/GenBank/DDBJ databases">
        <title>Single cell metagenomics reveals metabolic interactions within the superorganism composed of flagellate Streblomastix strix and complex community of Bacteroidetes bacteria on its surface.</title>
        <authorList>
            <person name="Treitli S.C."/>
            <person name="Kolisko M."/>
            <person name="Husnik F."/>
            <person name="Keeling P."/>
            <person name="Hampl V."/>
        </authorList>
    </citation>
    <scope>NUCLEOTIDE SEQUENCE [LARGE SCALE GENOMIC DNA]</scope>
    <source>
        <strain evidence="1">ST1C</strain>
    </source>
</reference>
<dbReference type="AlphaFoldDB" id="A0A5J4XB22"/>